<dbReference type="STRING" id="326474.AWB65_05427"/>
<dbReference type="InterPro" id="IPR001789">
    <property type="entry name" value="Sig_transdc_resp-reg_receiver"/>
</dbReference>
<organism evidence="4 5">
    <name type="scientific">Caballeronia humi</name>
    <dbReference type="NCBI Taxonomy" id="326474"/>
    <lineage>
        <taxon>Bacteria</taxon>
        <taxon>Pseudomonadati</taxon>
        <taxon>Pseudomonadota</taxon>
        <taxon>Betaproteobacteria</taxon>
        <taxon>Burkholderiales</taxon>
        <taxon>Burkholderiaceae</taxon>
        <taxon>Caballeronia</taxon>
    </lineage>
</organism>
<keyword evidence="1 2" id="KW-0597">Phosphoprotein</keyword>
<evidence type="ECO:0000313" key="5">
    <source>
        <dbReference type="Proteomes" id="UP000054977"/>
    </source>
</evidence>
<accession>A0A158IVC1</accession>
<dbReference type="InterPro" id="IPR050595">
    <property type="entry name" value="Bact_response_regulator"/>
</dbReference>
<dbReference type="PANTHER" id="PTHR44591">
    <property type="entry name" value="STRESS RESPONSE REGULATOR PROTEIN 1"/>
    <property type="match status" value="1"/>
</dbReference>
<dbReference type="AlphaFoldDB" id="A0A158IVC1"/>
<evidence type="ECO:0000256" key="2">
    <source>
        <dbReference type="PROSITE-ProRule" id="PRU00169"/>
    </source>
</evidence>
<protein>
    <submittedName>
        <fullName evidence="4">Response regulator receiver protein</fullName>
    </submittedName>
</protein>
<dbReference type="GO" id="GO:0000160">
    <property type="term" value="P:phosphorelay signal transduction system"/>
    <property type="evidence" value="ECO:0007669"/>
    <property type="project" value="InterPro"/>
</dbReference>
<dbReference type="Gene3D" id="3.40.50.2300">
    <property type="match status" value="1"/>
</dbReference>
<dbReference type="SUPFAM" id="SSF52172">
    <property type="entry name" value="CheY-like"/>
    <property type="match status" value="1"/>
</dbReference>
<evidence type="ECO:0000259" key="3">
    <source>
        <dbReference type="PROSITE" id="PS50110"/>
    </source>
</evidence>
<evidence type="ECO:0000313" key="4">
    <source>
        <dbReference type="EMBL" id="SAL60213.1"/>
    </source>
</evidence>
<comment type="caution">
    <text evidence="4">The sequence shown here is derived from an EMBL/GenBank/DDBJ whole genome shotgun (WGS) entry which is preliminary data.</text>
</comment>
<evidence type="ECO:0000256" key="1">
    <source>
        <dbReference type="ARBA" id="ARBA00022553"/>
    </source>
</evidence>
<dbReference type="InterPro" id="IPR011006">
    <property type="entry name" value="CheY-like_superfamily"/>
</dbReference>
<dbReference type="SMART" id="SM00448">
    <property type="entry name" value="REC"/>
    <property type="match status" value="1"/>
</dbReference>
<name>A0A158IVC1_9BURK</name>
<sequence length="148" mass="15524">MPHGSSPLSGLWSVRAFQSVTPPIAVLIVDDDRAVAEALSAALALEGFRTAVVDGGYSAFRTPQALTPHIVILDIEMPLCDGFAVAAAMRDSGRFSATPIIAYSSLAEADVMGRGKEAQIDAFCRKGISMRCLLALIDHLAPVQAAAI</sequence>
<dbReference type="Proteomes" id="UP000054977">
    <property type="component" value="Unassembled WGS sequence"/>
</dbReference>
<proteinExistence type="predicted"/>
<dbReference type="PROSITE" id="PS50110">
    <property type="entry name" value="RESPONSE_REGULATORY"/>
    <property type="match status" value="1"/>
</dbReference>
<feature type="domain" description="Response regulatory" evidence="3">
    <location>
        <begin position="25"/>
        <end position="141"/>
    </location>
</feature>
<keyword evidence="5" id="KW-1185">Reference proteome</keyword>
<dbReference type="EMBL" id="FCNW02000044">
    <property type="protein sequence ID" value="SAL60213.1"/>
    <property type="molecule type" value="Genomic_DNA"/>
</dbReference>
<gene>
    <name evidence="4" type="ORF">AWB65_05427</name>
</gene>
<dbReference type="CDD" id="cd00156">
    <property type="entry name" value="REC"/>
    <property type="match status" value="1"/>
</dbReference>
<dbReference type="PANTHER" id="PTHR44591:SF3">
    <property type="entry name" value="RESPONSE REGULATORY DOMAIN-CONTAINING PROTEIN"/>
    <property type="match status" value="1"/>
</dbReference>
<reference evidence="4" key="1">
    <citation type="submission" date="2016-01" db="EMBL/GenBank/DDBJ databases">
        <authorList>
            <person name="Peeters C."/>
        </authorList>
    </citation>
    <scope>NUCLEOTIDE SEQUENCE [LARGE SCALE GENOMIC DNA]</scope>
    <source>
        <strain evidence="4">LMG 22934</strain>
    </source>
</reference>
<dbReference type="Pfam" id="PF00072">
    <property type="entry name" value="Response_reg"/>
    <property type="match status" value="1"/>
</dbReference>
<feature type="modified residue" description="4-aspartylphosphate" evidence="2">
    <location>
        <position position="74"/>
    </location>
</feature>